<keyword evidence="3" id="KW-1185">Reference proteome</keyword>
<dbReference type="RefSeq" id="WP_076699410.1">
    <property type="nucleotide sequence ID" value="NZ_CP015093.1"/>
</dbReference>
<proteinExistence type="predicted"/>
<dbReference type="OrthoDB" id="6305173at2"/>
<name>A0A1P8UTL2_9RHOB</name>
<protein>
    <submittedName>
        <fullName evidence="2">Hint domain-containing protein</fullName>
    </submittedName>
</protein>
<gene>
    <name evidence="2" type="ORF">Ga0080574_TMP2415</name>
</gene>
<organism evidence="2 3">
    <name type="scientific">Salipiger abyssi</name>
    <dbReference type="NCBI Taxonomy" id="1250539"/>
    <lineage>
        <taxon>Bacteria</taxon>
        <taxon>Pseudomonadati</taxon>
        <taxon>Pseudomonadota</taxon>
        <taxon>Alphaproteobacteria</taxon>
        <taxon>Rhodobacterales</taxon>
        <taxon>Roseobacteraceae</taxon>
        <taxon>Salipiger</taxon>
    </lineage>
</organism>
<evidence type="ECO:0000259" key="1">
    <source>
        <dbReference type="Pfam" id="PF13403"/>
    </source>
</evidence>
<dbReference type="SUPFAM" id="SSF51294">
    <property type="entry name" value="Hedgehog/intein (Hint) domain"/>
    <property type="match status" value="1"/>
</dbReference>
<feature type="domain" description="Hedgehog/Intein (Hint)" evidence="1">
    <location>
        <begin position="177"/>
        <end position="310"/>
    </location>
</feature>
<dbReference type="InterPro" id="IPR036844">
    <property type="entry name" value="Hint_dom_sf"/>
</dbReference>
<accession>A0A1P8UTL2</accession>
<dbReference type="AlphaFoldDB" id="A0A1P8UTL2"/>
<sequence length="357" mass="39298">MSWIAIAGGERRWTDERVFDAALRPRDQLLSRGSLLIETRLSAEGKPQTLLSYERSHPWPGALSLQALPGGSIVLIVSQGADVFHTLLEYPADARTDVLRVTYSWDSTQRWGRLALERPESDTVALRETPPPPPLVLEDIHTMVRRPQLCRTDPDVVYFAVSDEIEPVGPMPALLGDIPVATPQGARQVRDLRCGDTVQTRDSGVVPVLHRASRLVPALGSFRPIRLRAPYLGLRRDIVVTPHQRLVIGGSEVEYIFGREAVLVPALSLVNGFAAVEEDGPLTMRYHNLLLPTHDAFIAAGAALESLYVGRLRRYRDRVAASVLAECPSGLLPEQHRAGYQVLGPFEAITLAEARAA</sequence>
<reference evidence="2 3" key="1">
    <citation type="submission" date="2016-04" db="EMBL/GenBank/DDBJ databases">
        <title>Deep-sea bacteria in the southern Pacific.</title>
        <authorList>
            <person name="Tang K."/>
        </authorList>
    </citation>
    <scope>NUCLEOTIDE SEQUENCE [LARGE SCALE GENOMIC DNA]</scope>
    <source>
        <strain evidence="2 3">JLT2014</strain>
    </source>
</reference>
<dbReference type="STRING" id="1250539.Ga0080574_TMP2415"/>
<dbReference type="Pfam" id="PF13403">
    <property type="entry name" value="Hint_2"/>
    <property type="match status" value="1"/>
</dbReference>
<dbReference type="EMBL" id="CP015093">
    <property type="protein sequence ID" value="APZ52749.1"/>
    <property type="molecule type" value="Genomic_DNA"/>
</dbReference>
<dbReference type="InterPro" id="IPR028992">
    <property type="entry name" value="Hedgehog/Intein_dom"/>
</dbReference>
<evidence type="ECO:0000313" key="2">
    <source>
        <dbReference type="EMBL" id="APZ52749.1"/>
    </source>
</evidence>
<dbReference type="KEGG" id="paby:Ga0080574_TMP2415"/>
<dbReference type="Proteomes" id="UP000187059">
    <property type="component" value="Chromosome"/>
</dbReference>
<evidence type="ECO:0000313" key="3">
    <source>
        <dbReference type="Proteomes" id="UP000187059"/>
    </source>
</evidence>